<dbReference type="Gene3D" id="3.40.50.150">
    <property type="entry name" value="Vaccinia Virus protein VP39"/>
    <property type="match status" value="2"/>
</dbReference>
<evidence type="ECO:0000313" key="2">
    <source>
        <dbReference type="Proteomes" id="UP000178774"/>
    </source>
</evidence>
<dbReference type="PANTHER" id="PTHR43861">
    <property type="entry name" value="TRANS-ACONITATE 2-METHYLTRANSFERASE-RELATED"/>
    <property type="match status" value="1"/>
</dbReference>
<name>A0A1G2HSH3_9BACT</name>
<accession>A0A1G2HSH3</accession>
<organism evidence="1 2">
    <name type="scientific">Candidatus Staskawiczbacteria bacterium RIFCSPHIGHO2_01_FULL_41_41</name>
    <dbReference type="NCBI Taxonomy" id="1802203"/>
    <lineage>
        <taxon>Bacteria</taxon>
        <taxon>Candidatus Staskawicziibacteriota</taxon>
    </lineage>
</organism>
<dbReference type="SUPFAM" id="SSF53335">
    <property type="entry name" value="S-adenosyl-L-methionine-dependent methyltransferases"/>
    <property type="match status" value="2"/>
</dbReference>
<dbReference type="Proteomes" id="UP000178774">
    <property type="component" value="Unassembled WGS sequence"/>
</dbReference>
<dbReference type="PANTHER" id="PTHR43861:SF6">
    <property type="entry name" value="METHYLTRANSFERASE TYPE 11"/>
    <property type="match status" value="1"/>
</dbReference>
<dbReference type="Pfam" id="PF05401">
    <property type="entry name" value="NodS"/>
    <property type="match status" value="1"/>
</dbReference>
<sequence length="463" mass="52525">MIPDYKKEMYRLWSEHDVATFPKPSEESVRVKSRRYRDFFIKRFFPAQKDIAILDLGSGWGIFLKSCLDEGYANVFGVEVAEKFVQFSQEQMGVKNVVCGEIQSFLESAVDESFDIITAFDVMEHFTKSEIMGVLTLIRKKLKKNGRFIMQVPNGGSLSGLYIFNSDLTHEIAFTDYLVKELFQLAGFAKTGIFKEPDKNIFKKIIRKLAGYLLAFTNEFAFTTDLVAVGYASTTQDHALLGGSQGAFDDFFKKSDPWNLEKDEAEKTRYHITLQAIEKLPLAKNHVLELGCAEGNFTKHLSSSGYMVDAVDISQTAIARAKNLDLGNVDFYASPAAYFIKNHDIKKYGLVLLMETLYYLDSHDKHVFMETLSQKIDPTAFLVVSMPMNSHDPFFFSPKNLVEFMGKYGFLPVVSRVVSVKGFANIPMYKKVIPMALRGAYLAIVGNINKNRINQQLFIFKKS</sequence>
<dbReference type="Pfam" id="PF13489">
    <property type="entry name" value="Methyltransf_23"/>
    <property type="match status" value="1"/>
</dbReference>
<dbReference type="InterPro" id="IPR008715">
    <property type="entry name" value="SAM-MeTfrase_NodS-like"/>
</dbReference>
<dbReference type="GO" id="GO:0009312">
    <property type="term" value="P:oligosaccharide biosynthetic process"/>
    <property type="evidence" value="ECO:0007669"/>
    <property type="project" value="InterPro"/>
</dbReference>
<reference evidence="1 2" key="1">
    <citation type="journal article" date="2016" name="Nat. Commun.">
        <title>Thousands of microbial genomes shed light on interconnected biogeochemical processes in an aquifer system.</title>
        <authorList>
            <person name="Anantharaman K."/>
            <person name="Brown C.T."/>
            <person name="Hug L.A."/>
            <person name="Sharon I."/>
            <person name="Castelle C.J."/>
            <person name="Probst A.J."/>
            <person name="Thomas B.C."/>
            <person name="Singh A."/>
            <person name="Wilkins M.J."/>
            <person name="Karaoz U."/>
            <person name="Brodie E.L."/>
            <person name="Williams K.H."/>
            <person name="Hubbard S.S."/>
            <person name="Banfield J.F."/>
        </authorList>
    </citation>
    <scope>NUCLEOTIDE SEQUENCE [LARGE SCALE GENOMIC DNA]</scope>
</reference>
<dbReference type="AlphaFoldDB" id="A0A1G2HSH3"/>
<dbReference type="InterPro" id="IPR029063">
    <property type="entry name" value="SAM-dependent_MTases_sf"/>
</dbReference>
<dbReference type="GO" id="GO:0008757">
    <property type="term" value="F:S-adenosylmethionine-dependent methyltransferase activity"/>
    <property type="evidence" value="ECO:0007669"/>
    <property type="project" value="InterPro"/>
</dbReference>
<proteinExistence type="predicted"/>
<gene>
    <name evidence="1" type="ORF">A2822_02675</name>
</gene>
<dbReference type="CDD" id="cd02440">
    <property type="entry name" value="AdoMet_MTases"/>
    <property type="match status" value="2"/>
</dbReference>
<dbReference type="EMBL" id="MHOP01000023">
    <property type="protein sequence ID" value="OGZ65393.1"/>
    <property type="molecule type" value="Genomic_DNA"/>
</dbReference>
<protein>
    <submittedName>
        <fullName evidence="1">Uncharacterized protein</fullName>
    </submittedName>
</protein>
<comment type="caution">
    <text evidence="1">The sequence shown here is derived from an EMBL/GenBank/DDBJ whole genome shotgun (WGS) entry which is preliminary data.</text>
</comment>
<evidence type="ECO:0000313" key="1">
    <source>
        <dbReference type="EMBL" id="OGZ65393.1"/>
    </source>
</evidence>